<dbReference type="AlphaFoldDB" id="A0A0B4RZJ2"/>
<reference evidence="4 7" key="1">
    <citation type="submission" date="2014-10" db="EMBL/GenBank/DDBJ databases">
        <title>Complete genome sequence of Parvimonas micra KCOM 1535 (= ChDC B708).</title>
        <authorList>
            <person name="Kook J.-K."/>
            <person name="Park S.-N."/>
            <person name="Lim Y.K."/>
            <person name="Roh H."/>
        </authorList>
    </citation>
    <scope>NUCLEOTIDE SEQUENCE [LARGE SCALE GENOMIC DNA]</scope>
    <source>
        <strain evidence="4">KCOM 1535</strain>
        <strain evidence="7">KCOM 1535 / ChDC B708</strain>
    </source>
</reference>
<dbReference type="Pfam" id="PF01740">
    <property type="entry name" value="STAS"/>
    <property type="match status" value="1"/>
</dbReference>
<evidence type="ECO:0000256" key="1">
    <source>
        <dbReference type="ARBA" id="ARBA00009013"/>
    </source>
</evidence>
<keyword evidence="7" id="KW-1185">Reference proteome</keyword>
<dbReference type="Gene3D" id="3.30.750.24">
    <property type="entry name" value="STAS domain"/>
    <property type="match status" value="1"/>
</dbReference>
<name>A0A0B4RZJ2_9FIRM</name>
<dbReference type="EMBL" id="CP009761">
    <property type="protein sequence ID" value="AIZ35895.1"/>
    <property type="molecule type" value="Genomic_DNA"/>
</dbReference>
<dbReference type="EMBL" id="JABZRE010000029">
    <property type="protein sequence ID" value="MBF1307448.1"/>
    <property type="molecule type" value="Genomic_DNA"/>
</dbReference>
<organism evidence="4 7">
    <name type="scientific">Parvimonas micra</name>
    <dbReference type="NCBI Taxonomy" id="33033"/>
    <lineage>
        <taxon>Bacteria</taxon>
        <taxon>Bacillati</taxon>
        <taxon>Bacillota</taxon>
        <taxon>Tissierellia</taxon>
        <taxon>Tissierellales</taxon>
        <taxon>Peptoniphilaceae</taxon>
        <taxon>Parvimonas</taxon>
    </lineage>
</organism>
<protein>
    <recommendedName>
        <fullName evidence="2">Anti-sigma factor antagonist</fullName>
    </recommendedName>
</protein>
<dbReference type="NCBIfam" id="TIGR00377">
    <property type="entry name" value="ant_ant_sig"/>
    <property type="match status" value="1"/>
</dbReference>
<dbReference type="InterPro" id="IPR002645">
    <property type="entry name" value="STAS_dom"/>
</dbReference>
<proteinExistence type="inferred from homology"/>
<evidence type="ECO:0000256" key="2">
    <source>
        <dbReference type="RuleBase" id="RU003749"/>
    </source>
</evidence>
<comment type="similarity">
    <text evidence="1 2">Belongs to the anti-sigma-factor antagonist family.</text>
</comment>
<dbReference type="Proteomes" id="UP000031386">
    <property type="component" value="Chromosome"/>
</dbReference>
<evidence type="ECO:0000313" key="4">
    <source>
        <dbReference type="EMBL" id="AIZ35895.1"/>
    </source>
</evidence>
<gene>
    <name evidence="5" type="ORF">HXM94_06700</name>
    <name evidence="6" type="ORF">NM222_00035</name>
    <name evidence="4" type="ORF">NW74_00140</name>
</gene>
<reference evidence="6" key="3">
    <citation type="submission" date="2022-07" db="EMBL/GenBank/DDBJ databases">
        <title>Parvimonas micra travels from the subgingival sulcus of the human oral cavity to the colorectal adenocarcinoma.</title>
        <authorList>
            <person name="Conde-Perez K."/>
            <person name="Buetas E."/>
            <person name="Aja-Macaya P."/>
            <person name="Martin-De Arribas E."/>
            <person name="Iglesias-Corras I."/>
            <person name="Trigo-Tasende N."/>
            <person name="Nasser-Ali M."/>
            <person name="Estevez L.S."/>
            <person name="Rumbo-Feal S."/>
            <person name="Otero-Alen B."/>
            <person name="Noguera J.F."/>
            <person name="Concha A."/>
            <person name="Pardinas-Lopez S."/>
            <person name="Carda-Dieguez M."/>
            <person name="Gomez-Randulfe I."/>
            <person name="Martinez-Lago N."/>
            <person name="Ladra S."/>
            <person name="Aparicio L.A."/>
            <person name="Bou G."/>
            <person name="Mira A."/>
            <person name="Vallejo J.A."/>
            <person name="Poza M."/>
        </authorList>
    </citation>
    <scope>NUCLEOTIDE SEQUENCE</scope>
    <source>
        <strain evidence="6">PM102KC-G-1</strain>
    </source>
</reference>
<dbReference type="EMBL" id="CP101412">
    <property type="protein sequence ID" value="WBB30899.1"/>
    <property type="molecule type" value="Genomic_DNA"/>
</dbReference>
<dbReference type="STRING" id="33033.NW74_00140"/>
<dbReference type="KEGG" id="pmic:NW74_00140"/>
<dbReference type="Proteomes" id="UP001210690">
    <property type="component" value="Chromosome"/>
</dbReference>
<dbReference type="SUPFAM" id="SSF52091">
    <property type="entry name" value="SpoIIaa-like"/>
    <property type="match status" value="1"/>
</dbReference>
<dbReference type="PROSITE" id="PS50801">
    <property type="entry name" value="STAS"/>
    <property type="match status" value="1"/>
</dbReference>
<feature type="domain" description="STAS" evidence="3">
    <location>
        <begin position="3"/>
        <end position="101"/>
    </location>
</feature>
<dbReference type="InterPro" id="IPR036513">
    <property type="entry name" value="STAS_dom_sf"/>
</dbReference>
<evidence type="ECO:0000313" key="7">
    <source>
        <dbReference type="Proteomes" id="UP000031386"/>
    </source>
</evidence>
<reference evidence="5" key="2">
    <citation type="submission" date="2020-04" db="EMBL/GenBank/DDBJ databases">
        <title>Deep metagenomics examines the oral microbiome during advanced dental caries in children, revealing novel taxa and co-occurrences with host molecules.</title>
        <authorList>
            <person name="Baker J.L."/>
            <person name="Morton J.T."/>
            <person name="Dinis M."/>
            <person name="Alvarez R."/>
            <person name="Tran N.C."/>
            <person name="Knight R."/>
            <person name="Edlund A."/>
        </authorList>
    </citation>
    <scope>NUCLEOTIDE SEQUENCE</scope>
    <source>
        <strain evidence="5">JCVI_23_bin.11</strain>
    </source>
</reference>
<evidence type="ECO:0000259" key="3">
    <source>
        <dbReference type="PROSITE" id="PS50801"/>
    </source>
</evidence>
<dbReference type="Proteomes" id="UP000758611">
    <property type="component" value="Unassembled WGS sequence"/>
</dbReference>
<dbReference type="OrthoDB" id="9793697at2"/>
<evidence type="ECO:0000313" key="5">
    <source>
        <dbReference type="EMBL" id="MBF1307448.1"/>
    </source>
</evidence>
<dbReference type="CDD" id="cd07043">
    <property type="entry name" value="STAS_anti-anti-sigma_factors"/>
    <property type="match status" value="1"/>
</dbReference>
<dbReference type="InterPro" id="IPR003658">
    <property type="entry name" value="Anti-sigma_ant"/>
</dbReference>
<dbReference type="RefSeq" id="WP_041953165.1">
    <property type="nucleotide sequence ID" value="NZ_CAUTAE010000008.1"/>
</dbReference>
<sequence length="101" mass="11398">MELKVDLKKDGELLFVDLQGDLDINSNKEFKEKVNSVQGVKKIIVNCENLSYIDSTGLGAFISIYKNIKEKGEKLVITGLKPHIKKIFLITDLDKVFEIEG</sequence>
<evidence type="ECO:0000313" key="6">
    <source>
        <dbReference type="EMBL" id="WBB30899.1"/>
    </source>
</evidence>
<dbReference type="PANTHER" id="PTHR33495">
    <property type="entry name" value="ANTI-SIGMA FACTOR ANTAGONIST TM_1081-RELATED-RELATED"/>
    <property type="match status" value="1"/>
</dbReference>
<dbReference type="GO" id="GO:0043856">
    <property type="term" value="F:anti-sigma factor antagonist activity"/>
    <property type="evidence" value="ECO:0007669"/>
    <property type="project" value="InterPro"/>
</dbReference>
<accession>A0A0B4RZJ2</accession>